<keyword evidence="3" id="KW-1185">Reference proteome</keyword>
<evidence type="ECO:0000313" key="2">
    <source>
        <dbReference type="EMBL" id="MEV0707503.1"/>
    </source>
</evidence>
<accession>A0ABV3FQ04</accession>
<gene>
    <name evidence="2" type="ORF">AB0I48_08080</name>
</gene>
<reference evidence="2 3" key="1">
    <citation type="submission" date="2024-06" db="EMBL/GenBank/DDBJ databases">
        <title>The Natural Products Discovery Center: Release of the First 8490 Sequenced Strains for Exploring Actinobacteria Biosynthetic Diversity.</title>
        <authorList>
            <person name="Kalkreuter E."/>
            <person name="Kautsar S.A."/>
            <person name="Yang D."/>
            <person name="Bader C.D."/>
            <person name="Teijaro C.N."/>
            <person name="Fluegel L."/>
            <person name="Davis C.M."/>
            <person name="Simpson J.R."/>
            <person name="Lauterbach L."/>
            <person name="Steele A.D."/>
            <person name="Gui C."/>
            <person name="Meng S."/>
            <person name="Li G."/>
            <person name="Viehrig K."/>
            <person name="Ye F."/>
            <person name="Su P."/>
            <person name="Kiefer A.F."/>
            <person name="Nichols A."/>
            <person name="Cepeda A.J."/>
            <person name="Yan W."/>
            <person name="Fan B."/>
            <person name="Jiang Y."/>
            <person name="Adhikari A."/>
            <person name="Zheng C.-J."/>
            <person name="Schuster L."/>
            <person name="Cowan T.M."/>
            <person name="Smanski M.J."/>
            <person name="Chevrette M.G."/>
            <person name="De Carvalho L.P.S."/>
            <person name="Shen B."/>
        </authorList>
    </citation>
    <scope>NUCLEOTIDE SEQUENCE [LARGE SCALE GENOMIC DNA]</scope>
    <source>
        <strain evidence="2 3">NPDC050403</strain>
    </source>
</reference>
<name>A0ABV3FQ04_9NOCA</name>
<sequence>MARIWLARNNRFEWVLYDTGTGRVHHTLRPETRSAPTAGLIARCLGRTVAFYVNADRTGYVVQSGDTAVPLDDRTSVRYWKTRRNYFAHLLIEHGDRRLKLDELTFTTAADEPSDEVSSKDFLGTINDFATREERRRHGLTVWSQSADPTAEPGAEETDR</sequence>
<protein>
    <submittedName>
        <fullName evidence="2">Uncharacterized protein</fullName>
    </submittedName>
</protein>
<evidence type="ECO:0000256" key="1">
    <source>
        <dbReference type="SAM" id="MobiDB-lite"/>
    </source>
</evidence>
<dbReference type="RefSeq" id="WP_109525438.1">
    <property type="nucleotide sequence ID" value="NZ_JBFAKC010000003.1"/>
</dbReference>
<organism evidence="2 3">
    <name type="scientific">Nocardia aurea</name>
    <dbReference type="NCBI Taxonomy" id="2144174"/>
    <lineage>
        <taxon>Bacteria</taxon>
        <taxon>Bacillati</taxon>
        <taxon>Actinomycetota</taxon>
        <taxon>Actinomycetes</taxon>
        <taxon>Mycobacteriales</taxon>
        <taxon>Nocardiaceae</taxon>
        <taxon>Nocardia</taxon>
    </lineage>
</organism>
<proteinExistence type="predicted"/>
<dbReference type="Proteomes" id="UP001551695">
    <property type="component" value="Unassembled WGS sequence"/>
</dbReference>
<evidence type="ECO:0000313" key="3">
    <source>
        <dbReference type="Proteomes" id="UP001551695"/>
    </source>
</evidence>
<comment type="caution">
    <text evidence="2">The sequence shown here is derived from an EMBL/GenBank/DDBJ whole genome shotgun (WGS) entry which is preliminary data.</text>
</comment>
<dbReference type="EMBL" id="JBFAKC010000003">
    <property type="protein sequence ID" value="MEV0707503.1"/>
    <property type="molecule type" value="Genomic_DNA"/>
</dbReference>
<feature type="region of interest" description="Disordered" evidence="1">
    <location>
        <begin position="137"/>
        <end position="160"/>
    </location>
</feature>